<feature type="compositionally biased region" description="Acidic residues" evidence="1">
    <location>
        <begin position="263"/>
        <end position="274"/>
    </location>
</feature>
<feature type="compositionally biased region" description="Basic residues" evidence="1">
    <location>
        <begin position="500"/>
        <end position="513"/>
    </location>
</feature>
<feature type="region of interest" description="Disordered" evidence="1">
    <location>
        <begin position="309"/>
        <end position="352"/>
    </location>
</feature>
<dbReference type="Pfam" id="PF17862">
    <property type="entry name" value="AAA_lid_3"/>
    <property type="match status" value="1"/>
</dbReference>
<dbReference type="InterPro" id="IPR003959">
    <property type="entry name" value="ATPase_AAA_core"/>
</dbReference>
<feature type="compositionally biased region" description="Acidic residues" evidence="1">
    <location>
        <begin position="313"/>
        <end position="325"/>
    </location>
</feature>
<reference evidence="4" key="1">
    <citation type="journal article" date="2017" name="Genome Biol. Evol.">
        <title>The complete genome sequence of the phytopathogenic fungus Sclerotinia sclerotiorum reveals insights into the genome architecture of broad host range pathogens.</title>
        <authorList>
            <person name="Derbyshire M."/>
            <person name="Denton-Giles M."/>
            <person name="Hegedus D."/>
            <person name="Seifbarghy S."/>
            <person name="Rollins J."/>
            <person name="van Kan J."/>
            <person name="Seidl M.F."/>
            <person name="Faino L."/>
            <person name="Mbengue M."/>
            <person name="Navaud O."/>
            <person name="Raffaele S."/>
            <person name="Hammond-Kosack K."/>
            <person name="Heard S."/>
            <person name="Oliver R."/>
        </authorList>
    </citation>
    <scope>NUCLEOTIDE SEQUENCE [LARGE SCALE GENOMIC DNA]</scope>
    <source>
        <strain evidence="4">ATCC 18683 / 1980 / Ss-1</strain>
    </source>
</reference>
<dbReference type="SUPFAM" id="SSF52540">
    <property type="entry name" value="P-loop containing nucleoside triphosphate hydrolases"/>
    <property type="match status" value="1"/>
</dbReference>
<dbReference type="InterPro" id="IPR041569">
    <property type="entry name" value="AAA_lid_3"/>
</dbReference>
<dbReference type="PANTHER" id="PTHR28122:SF1">
    <property type="entry name" value="E3 UBIQUITIN-PROTEIN LIGASE SUBSTRATE RECEPTOR MMS22"/>
    <property type="match status" value="1"/>
</dbReference>
<dbReference type="Pfam" id="PF24581">
    <property type="entry name" value="DUF7608"/>
    <property type="match status" value="1"/>
</dbReference>
<feature type="region of interest" description="Disordered" evidence="1">
    <location>
        <begin position="2129"/>
        <end position="2151"/>
    </location>
</feature>
<dbReference type="SMART" id="SM00382">
    <property type="entry name" value="AAA"/>
    <property type="match status" value="1"/>
</dbReference>
<dbReference type="EMBL" id="CP017821">
    <property type="protein sequence ID" value="APA11820.1"/>
    <property type="molecule type" value="Genomic_DNA"/>
</dbReference>
<feature type="region of interest" description="Disordered" evidence="1">
    <location>
        <begin position="798"/>
        <end position="821"/>
    </location>
</feature>
<feature type="region of interest" description="Disordered" evidence="1">
    <location>
        <begin position="499"/>
        <end position="519"/>
    </location>
</feature>
<dbReference type="Pfam" id="PF00004">
    <property type="entry name" value="AAA"/>
    <property type="match status" value="1"/>
</dbReference>
<feature type="compositionally biased region" description="Acidic residues" evidence="1">
    <location>
        <begin position="2344"/>
        <end position="2354"/>
    </location>
</feature>
<evidence type="ECO:0000256" key="1">
    <source>
        <dbReference type="SAM" id="MobiDB-lite"/>
    </source>
</evidence>
<feature type="region of interest" description="Disordered" evidence="1">
    <location>
        <begin position="2334"/>
        <end position="2361"/>
    </location>
</feature>
<gene>
    <name evidence="3" type="ORF">sscle_08g065900</name>
</gene>
<dbReference type="InterPro" id="IPR003593">
    <property type="entry name" value="AAA+_ATPase"/>
</dbReference>
<dbReference type="Gene3D" id="3.40.50.300">
    <property type="entry name" value="P-loop containing nucleotide triphosphate hydrolases"/>
    <property type="match status" value="1"/>
</dbReference>
<sequence length="3026" mass="339057">MANWKEKGVVPDSDDEEEFDSQSTTDHEKRDTAADDEFYDIDDVLERINDSRCGGKRPCLDSRHMAEEMRMSQASSVDMIQSFDVVNDVSVGIPKEQTMRDSLEMVKQDKKKTIEDGVITSLGEPAPVAEAEEISTSWIRALSPASSILSSPPASPIRSSPVVQPLVSPVQRPKLSTHPDRIREETPEQLRPGFDHPNNVPKRQLRERKPVQIHPFLLEQQRYEQRMKASHIKPVRIGPSQEENSRRRRVTHGRELWDKDFPDPEEAEEAEEAETGAMEESQPMSSNAGALTQSTLADSIRETIIGPEFSTLTEDEDDSDQEFPDLPELFKQDSSLVKANQKKPSKKYSTKNRVKLTSEPQYGNKGPTFDIYDFPGSSPTDSPPIRSGNARRTISRVVSLPSSPISTPVWQDQSSPHFRRSTEVHTPITSAIKASSYASPTKIIFDEDDPFADPIVIPSSPSASSSLSSSSEEEDEMVLLKKRMKHVLPASHLRLDQKRKEIRGHKSQARKNPRPNEKRAGVALPLVRGTNPTPATQTVNRLAFLESDESDGPDEISFTGFPMDTDEQTGAPSLFQESDLAFAIEDDRLDGMLPTPSRKRRAKNSFKQPNAKRLMTSSYSDGKQPHPHQPRITSHLTSTATIVRKSTKPKQKRQKRQPPKLSIIDIAQDSGYFELNAPAFLKVAARSARSRKELGRQSPTRKFIRLATREDTADAQSVLQDWRNRKIQPRNVSYVSRSENASVAYPLSQISVNQQTKLPPTIAKLKTSVRKAQSNAAYITKKIRVPRVKQLSMNDFVENRHDKPEEPPSKNVGAVNTKSKSRARTDPYFTAPIARSAQLEASQFPINTLEPRKKTLDALFRMGRRQPLQRGNLQLTRFLADEDVVYPSIEPNLSNGNSDLMPTSAAQKVGNQHRHRKRMPKRVDAGAAIYRQPSEPLILDFSTPSLGEVGIDHGKLFGLGKFGTRYPHHFDILPLQTGIYFHETTFIGSGRLANTLSHSEPVSIDHNRPATSLELGDRVFVWEAWNEIVSEQMGVCIDWLTEQLTDKSKISDKPDLVATTDLILDYVQHSIDFSSSELRGDFLLRMLEILEDFSSRLDVCRGSIDYVYNRETTEVTTRLLVLSLQLLGMSRIAAHFSTLRLEEVLQKLAGSCISLLISEGLETVRKMYDDLQYLSVRENGIRSDRYLVESWVIIIHILGAAKIPRASFWDLVNIQLGAKSIGSSQDANEMEKLWFFMFSLLPLFEFDEHGHISSVSRQELGFENWSLAQQLVKRVFALYATNTRQSPSFNDYCRAILANLRNEEVHKSPQFLEDLNTESPLDVEPEDRCFHIFLKIVAIAIRHQRAAGNTKGIRNLVARILPNHDRQFPKEEAIFHRDLASLRNHHDLLCTVYWAAPSGYGPPITLLQKLVSAARSHNEAFLINLRAWERLARFTLSSIPSSFSVDSYRPFITWQDSFFDSLLGEYVELTQVRRQLQIQSDGAFQTDVDCNRRSTMSCIQAVARSTMETLRCSNPTTLKHAINLDMLVKMFSTGSSNDKIDQELTSSAIEILTCYLHQLHDAEPESKLEASPDADDEFDSQGLECDPDWAKEMQFMDDYINPLDRAITSIFQESVRRILHDGPLPLGTTTNYLFLERLTRCWAQLVSPFLRFGLYSPKVFLTTGVNAVFKHREQSHCTLVAWPLFLSELLEHTQSLQSGCPDFDIGSEWMIAISKPQHELRWENALTYQLLKKGHFLLAGEIMKDSCLESFLQEAPSIMKNQQLIKYGIVRMQRILSDKALLASKFGNVSSEAIRTKFSGILNSTMLSMQHHLQNFQNTNTAAHKAYVSFVQEIVSQVRSHCSDICPPPEFFFRRSVAYWPPETDPTLYLAGLISYTLQLSSQQEKARNGLIYYLWNGLRSSLSGTHALHSYIKRISKGARQIHLLKFLLTEIVPSTLEVAFSKEAGSLACEVYLVAVSKALESLVLSGQPVKELVVQLKVLLQHMFNNLGSHYGRFGHSIEAVHPGHQGIITVIFRFWSACRPHLYNLNTGPGSGLGNDVAMEEMAREVQNNWRINKADGGVDVRMNDGMMVNHCFTNGPQDLREVLEEDAPQIPEDAELGNPVDVPQVSAEVELDNPVAEDSIQPVESVDHEQRSRGRLSGRTLRANRQKQPEGLPPIVLPDWFWDNVKLAEELPQTGSLAVYYGSNVTELNTDPTDPEATERMSHAIKSIIECDLPSTEKAKYSMHVNVYKEILASITAGLKLRPSQAVMDGKNVMRPILHLQCPKDGGILYLDSVVETISTKLGADLIRLDPVDIAQILGPYIDENLAWTGAKASLLGYETSRMAGRLEDYEKDSSAASEDMEGAEEEDMTGMSRKPGPAIAFTASNSSEAQKKLSAIFSRLKGALTPAAESNRRSSDVVMPFATFADPNFSASSNGNSAFSNVKSNAEQWNDLKTTALLEALVTGADSKRTWGSSGTDAANARDLIIQVRDYKDLTRTYDGYNIIDKMRTLVTKRWQSGRNIIMVGTSSLEQGESELSSAGIQHIQSDIVEGEKRTIFVPPDRRPEQDAVFESDDKLRIRTLNIRHVEDMITKLAGDAPITVDIEKDLDSGWIQSAGLDEAVWHYARVQRLATTILGLESNPEIIDGPTFWKAQQLLSESDSAKFSWGAAELKEEDNDVNKMLDEINASPKNTNIKDKLKQIRKTCTPHEKKLLGGVVIPSDIHTKFEDVHAPKETVEALKTLTSLSLIRPEAFTYGVLATDKMPGLLLYGPPGTGKTLLAKAVAKESGATVLEISGAEVNDMYVGEGEKNVRAIFSLAKKLSPCVVFIDEADAIFAARGDTKRSTSHREMINQFLREWDGMNDLSAFIMVATNRPFDLDEAVLRRLPRRLLVDLPVENDRESILKIHLKEEILDSSVSLTELAKNTPYYSGSDLKNLSVAAALACIREENELAAKHEGEIPYTYPKKRILTKAHFDKAMEEISASISEDMSTLSAIRKFDEKYGDRKGRRKKSAGLGFGGTTIPEKDSEAGRVRKSQLAA</sequence>
<dbReference type="Gene3D" id="1.10.8.60">
    <property type="match status" value="1"/>
</dbReference>
<feature type="region of interest" description="Disordered" evidence="1">
    <location>
        <begin position="232"/>
        <end position="289"/>
    </location>
</feature>
<feature type="compositionally biased region" description="Basic residues" evidence="1">
    <location>
        <begin position="645"/>
        <end position="658"/>
    </location>
</feature>
<protein>
    <recommendedName>
        <fullName evidence="2">AAA+ ATPase domain-containing protein</fullName>
    </recommendedName>
</protein>
<evidence type="ECO:0000313" key="4">
    <source>
        <dbReference type="Proteomes" id="UP000177798"/>
    </source>
</evidence>
<dbReference type="Pfam" id="PF09462">
    <property type="entry name" value="Mus7"/>
    <property type="match status" value="1"/>
</dbReference>
<dbReference type="Proteomes" id="UP000177798">
    <property type="component" value="Chromosome 8"/>
</dbReference>
<feature type="compositionally biased region" description="Basic residues" evidence="1">
    <location>
        <begin position="340"/>
        <end position="352"/>
    </location>
</feature>
<feature type="domain" description="AAA+ ATPase" evidence="2">
    <location>
        <begin position="2748"/>
        <end position="2882"/>
    </location>
</feature>
<feature type="compositionally biased region" description="Basic and acidic residues" evidence="1">
    <location>
        <begin position="252"/>
        <end position="262"/>
    </location>
</feature>
<dbReference type="GO" id="GO:0031297">
    <property type="term" value="P:replication fork processing"/>
    <property type="evidence" value="ECO:0007669"/>
    <property type="project" value="InterPro"/>
</dbReference>
<dbReference type="VEuPathDB" id="FungiDB:sscle_08g065900"/>
<dbReference type="InterPro" id="IPR056027">
    <property type="entry name" value="DUF7608"/>
</dbReference>
<dbReference type="GO" id="GO:0006281">
    <property type="term" value="P:DNA repair"/>
    <property type="evidence" value="ECO:0007669"/>
    <property type="project" value="InterPro"/>
</dbReference>
<evidence type="ECO:0000313" key="3">
    <source>
        <dbReference type="EMBL" id="APA11820.1"/>
    </source>
</evidence>
<feature type="region of interest" description="Disordered" evidence="1">
    <location>
        <begin position="591"/>
        <end position="661"/>
    </location>
</feature>
<dbReference type="PANTHER" id="PTHR28122">
    <property type="entry name" value="E3 UBIQUITIN-PROTEIN LIGASE SUBSTRATE RECEPTOR MMS22"/>
    <property type="match status" value="1"/>
</dbReference>
<dbReference type="InterPro" id="IPR019021">
    <property type="entry name" value="Mms22"/>
</dbReference>
<organism evidence="3 4">
    <name type="scientific">Sclerotinia sclerotiorum (strain ATCC 18683 / 1980 / Ss-1)</name>
    <name type="common">White mold</name>
    <name type="synonym">Whetzelinia sclerotiorum</name>
    <dbReference type="NCBI Taxonomy" id="665079"/>
    <lineage>
        <taxon>Eukaryota</taxon>
        <taxon>Fungi</taxon>
        <taxon>Dikarya</taxon>
        <taxon>Ascomycota</taxon>
        <taxon>Pezizomycotina</taxon>
        <taxon>Leotiomycetes</taxon>
        <taxon>Helotiales</taxon>
        <taxon>Sclerotiniaceae</taxon>
        <taxon>Sclerotinia</taxon>
    </lineage>
</organism>
<feature type="compositionally biased region" description="Polar residues" evidence="1">
    <location>
        <begin position="631"/>
        <end position="641"/>
    </location>
</feature>
<feature type="compositionally biased region" description="Basic and acidic residues" evidence="1">
    <location>
        <begin position="798"/>
        <end position="808"/>
    </location>
</feature>
<dbReference type="CDD" id="cd19481">
    <property type="entry name" value="RecA-like_protease"/>
    <property type="match status" value="1"/>
</dbReference>
<dbReference type="GO" id="GO:0016887">
    <property type="term" value="F:ATP hydrolysis activity"/>
    <property type="evidence" value="ECO:0007669"/>
    <property type="project" value="InterPro"/>
</dbReference>
<dbReference type="OrthoDB" id="2386201at2759"/>
<feature type="compositionally biased region" description="Basic and acidic residues" evidence="1">
    <location>
        <begin position="177"/>
        <end position="188"/>
    </location>
</feature>
<feature type="region of interest" description="Disordered" evidence="1">
    <location>
        <begin position="2989"/>
        <end position="3026"/>
    </location>
</feature>
<dbReference type="GO" id="GO:0005524">
    <property type="term" value="F:ATP binding"/>
    <property type="evidence" value="ECO:0007669"/>
    <property type="project" value="InterPro"/>
</dbReference>
<dbReference type="GO" id="GO:0005634">
    <property type="term" value="C:nucleus"/>
    <property type="evidence" value="ECO:0007669"/>
    <property type="project" value="InterPro"/>
</dbReference>
<accession>A0A1D9QA33</accession>
<name>A0A1D9QA33_SCLS1</name>
<feature type="region of interest" description="Disordered" evidence="1">
    <location>
        <begin position="172"/>
        <end position="200"/>
    </location>
</feature>
<evidence type="ECO:0000259" key="2">
    <source>
        <dbReference type="SMART" id="SM00382"/>
    </source>
</evidence>
<dbReference type="InterPro" id="IPR027417">
    <property type="entry name" value="P-loop_NTPase"/>
</dbReference>
<proteinExistence type="predicted"/>
<feature type="region of interest" description="Disordered" evidence="1">
    <location>
        <begin position="1"/>
        <end position="36"/>
    </location>
</feature>